<keyword evidence="2" id="KW-0067">ATP-binding</keyword>
<protein>
    <submittedName>
        <fullName evidence="5">MoxR-like ATPase</fullName>
    </submittedName>
</protein>
<dbReference type="Proteomes" id="UP000198297">
    <property type="component" value="Unassembled WGS sequence"/>
</dbReference>
<evidence type="ECO:0000259" key="4">
    <source>
        <dbReference type="Pfam" id="PF17863"/>
    </source>
</evidence>
<evidence type="ECO:0000313" key="5">
    <source>
        <dbReference type="EMBL" id="SNR79401.1"/>
    </source>
</evidence>
<organism evidence="5 6">
    <name type="scientific">Halorubrum ezzemoulense</name>
    <name type="common">Halorubrum chaoviator</name>
    <dbReference type="NCBI Taxonomy" id="337243"/>
    <lineage>
        <taxon>Archaea</taxon>
        <taxon>Methanobacteriati</taxon>
        <taxon>Methanobacteriota</taxon>
        <taxon>Stenosarchaea group</taxon>
        <taxon>Halobacteria</taxon>
        <taxon>Halobacteriales</taxon>
        <taxon>Haloferacaceae</taxon>
        <taxon>Halorubrum</taxon>
    </lineage>
</organism>
<dbReference type="AlphaFoldDB" id="A0A238Z8V2"/>
<gene>
    <name evidence="5" type="ORF">SAMN06266787_1341</name>
</gene>
<accession>A0A238Z8V2</accession>
<reference evidence="5 6" key="1">
    <citation type="submission" date="2017-06" db="EMBL/GenBank/DDBJ databases">
        <authorList>
            <person name="Kim H.J."/>
            <person name="Triplett B.A."/>
        </authorList>
    </citation>
    <scope>NUCLEOTIDE SEQUENCE [LARGE SCALE GENOMIC DNA]</scope>
    <source>
        <strain evidence="5 6">DSM 19316</strain>
    </source>
</reference>
<dbReference type="EMBL" id="FZNK01000034">
    <property type="protein sequence ID" value="SNR79401.1"/>
    <property type="molecule type" value="Genomic_DNA"/>
</dbReference>
<dbReference type="InterPro" id="IPR041628">
    <property type="entry name" value="ChlI/MoxR_AAA_lid"/>
</dbReference>
<dbReference type="InterPro" id="IPR050764">
    <property type="entry name" value="CbbQ/NirQ/NorQ/GpvN"/>
</dbReference>
<dbReference type="Pfam" id="PF17863">
    <property type="entry name" value="AAA_lid_2"/>
    <property type="match status" value="1"/>
</dbReference>
<evidence type="ECO:0000256" key="2">
    <source>
        <dbReference type="ARBA" id="ARBA00022840"/>
    </source>
</evidence>
<dbReference type="PIRSF" id="PIRSF002849">
    <property type="entry name" value="AAA_ATPase_chaperone_MoxR_prd"/>
    <property type="match status" value="1"/>
</dbReference>
<dbReference type="Gene3D" id="3.40.50.300">
    <property type="entry name" value="P-loop containing nucleotide triphosphate hydrolases"/>
    <property type="match status" value="1"/>
</dbReference>
<sequence>MRDGQRMEEATKRITAVMDRVSEAVITDREFLETVSTGLLARGHVLLEDVPGTGKTLTAVALADALDLEFTRIQFTPDLLPSDITGSQIYNEEHGEFQFQRGPVFANIVLADEINRAPPKTQSALLEAMDEGQVTVGGTTYDLPEPFFVLATQNPIEQEGTFRLPEAQRDRFIVKTSIGYPDRGGEIDLISRRASRDTQMPTVNPVVDASQVTTLRQLPEQVSIKESVKEYLVDLARASRDDPRVDVGVSPRGIQRFFEASRAHALIDGRDYVTPDDIKAIARPVMTHRLVLTSEAGIKDINAEAIVTDLLDSVEVPGAATTAD</sequence>
<name>A0A238Z8V2_HALEZ</name>
<dbReference type="PANTHER" id="PTHR42759:SF1">
    <property type="entry name" value="MAGNESIUM-CHELATASE SUBUNIT CHLD"/>
    <property type="match status" value="1"/>
</dbReference>
<evidence type="ECO:0000256" key="1">
    <source>
        <dbReference type="ARBA" id="ARBA00022741"/>
    </source>
</evidence>
<dbReference type="GO" id="GO:0005524">
    <property type="term" value="F:ATP binding"/>
    <property type="evidence" value="ECO:0007669"/>
    <property type="project" value="UniProtKB-KW"/>
</dbReference>
<dbReference type="PANTHER" id="PTHR42759">
    <property type="entry name" value="MOXR FAMILY PROTEIN"/>
    <property type="match status" value="1"/>
</dbReference>
<dbReference type="InterPro" id="IPR011703">
    <property type="entry name" value="ATPase_AAA-3"/>
</dbReference>
<dbReference type="CDD" id="cd00009">
    <property type="entry name" value="AAA"/>
    <property type="match status" value="1"/>
</dbReference>
<evidence type="ECO:0000259" key="3">
    <source>
        <dbReference type="Pfam" id="PF07726"/>
    </source>
</evidence>
<proteinExistence type="predicted"/>
<feature type="domain" description="ATPase AAA-3" evidence="3">
    <location>
        <begin position="44"/>
        <end position="173"/>
    </location>
</feature>
<dbReference type="InterPro" id="IPR027417">
    <property type="entry name" value="P-loop_NTPase"/>
</dbReference>
<dbReference type="RefSeq" id="WP_089309440.1">
    <property type="nucleotide sequence ID" value="NZ_FZNK01000034.1"/>
</dbReference>
<dbReference type="FunFam" id="3.40.50.300:FF:000640">
    <property type="entry name" value="MoxR family ATPase"/>
    <property type="match status" value="1"/>
</dbReference>
<evidence type="ECO:0000313" key="6">
    <source>
        <dbReference type="Proteomes" id="UP000198297"/>
    </source>
</evidence>
<dbReference type="Pfam" id="PF07726">
    <property type="entry name" value="AAA_3"/>
    <property type="match status" value="1"/>
</dbReference>
<dbReference type="SUPFAM" id="SSF52540">
    <property type="entry name" value="P-loop containing nucleoside triphosphate hydrolases"/>
    <property type="match status" value="1"/>
</dbReference>
<dbReference type="GO" id="GO:0016887">
    <property type="term" value="F:ATP hydrolysis activity"/>
    <property type="evidence" value="ECO:0007669"/>
    <property type="project" value="InterPro"/>
</dbReference>
<dbReference type="Gene3D" id="1.10.8.80">
    <property type="entry name" value="Magnesium chelatase subunit I, C-Terminal domain"/>
    <property type="match status" value="1"/>
</dbReference>
<feature type="domain" description="ChlI/MoxR AAA lid" evidence="4">
    <location>
        <begin position="237"/>
        <end position="309"/>
    </location>
</feature>
<keyword evidence="1" id="KW-0547">Nucleotide-binding</keyword>